<dbReference type="AlphaFoldDB" id="A0AAV8W4C7"/>
<comment type="caution">
    <text evidence="1">The sequence shown here is derived from an EMBL/GenBank/DDBJ whole genome shotgun (WGS) entry which is preliminary data.</text>
</comment>
<keyword evidence="2" id="KW-1185">Reference proteome</keyword>
<gene>
    <name evidence="1" type="ORF">NQ315_015739</name>
</gene>
<dbReference type="Proteomes" id="UP001159042">
    <property type="component" value="Unassembled WGS sequence"/>
</dbReference>
<evidence type="ECO:0000313" key="2">
    <source>
        <dbReference type="Proteomes" id="UP001159042"/>
    </source>
</evidence>
<proteinExistence type="predicted"/>
<accession>A0AAV8W4C7</accession>
<dbReference type="EMBL" id="JANEYG010000012">
    <property type="protein sequence ID" value="KAJ8920946.1"/>
    <property type="molecule type" value="Genomic_DNA"/>
</dbReference>
<protein>
    <submittedName>
        <fullName evidence="1">Uncharacterized protein</fullName>
    </submittedName>
</protein>
<evidence type="ECO:0000313" key="1">
    <source>
        <dbReference type="EMBL" id="KAJ8920946.1"/>
    </source>
</evidence>
<name>A0AAV8W4C7_9CUCU</name>
<reference evidence="1 2" key="1">
    <citation type="journal article" date="2023" name="Insect Mol. Biol.">
        <title>Genome sequencing provides insights into the evolution of gene families encoding plant cell wall-degrading enzymes in longhorned beetles.</title>
        <authorList>
            <person name="Shin N.R."/>
            <person name="Okamura Y."/>
            <person name="Kirsch R."/>
            <person name="Pauchet Y."/>
        </authorList>
    </citation>
    <scope>NUCLEOTIDE SEQUENCE [LARGE SCALE GENOMIC DNA]</scope>
    <source>
        <strain evidence="1">EAD_L_NR</strain>
    </source>
</reference>
<sequence length="112" mass="12358">MSLKVYDEFKMFHHSRYDNTEKAEEKSLRTCFQAPENLNKSLVVGGTTAHAPKTKCGVSNFELVAAVSAPRSPGKLIGAGDGHCEFFPAHKINSFRKILLHGTAHTHHSLLL</sequence>
<organism evidence="1 2">
    <name type="scientific">Exocentrus adspersus</name>
    <dbReference type="NCBI Taxonomy" id="1586481"/>
    <lineage>
        <taxon>Eukaryota</taxon>
        <taxon>Metazoa</taxon>
        <taxon>Ecdysozoa</taxon>
        <taxon>Arthropoda</taxon>
        <taxon>Hexapoda</taxon>
        <taxon>Insecta</taxon>
        <taxon>Pterygota</taxon>
        <taxon>Neoptera</taxon>
        <taxon>Endopterygota</taxon>
        <taxon>Coleoptera</taxon>
        <taxon>Polyphaga</taxon>
        <taxon>Cucujiformia</taxon>
        <taxon>Chrysomeloidea</taxon>
        <taxon>Cerambycidae</taxon>
        <taxon>Lamiinae</taxon>
        <taxon>Acanthocinini</taxon>
        <taxon>Exocentrus</taxon>
    </lineage>
</organism>